<proteinExistence type="inferred from homology"/>
<reference evidence="8" key="1">
    <citation type="journal article" date="2021" name="Arch. Microbiol.">
        <title>Methyloradius palustris gen. nov., sp. nov., a methanol-oxidizing bacterium isolated from snow.</title>
        <authorList>
            <person name="Miyadera T."/>
            <person name="Kojima H."/>
            <person name="Fukui M."/>
        </authorList>
    </citation>
    <scope>NUCLEOTIDE SEQUENCE</scope>
    <source>
        <strain evidence="8">Zm11</strain>
    </source>
</reference>
<dbReference type="KEGG" id="mpau:ZMTM_14050"/>
<dbReference type="Gene3D" id="3.40.50.150">
    <property type="entry name" value="Vaccinia Virus protein VP39"/>
    <property type="match status" value="1"/>
</dbReference>
<dbReference type="EMBL" id="AP024110">
    <property type="protein sequence ID" value="BCM25146.1"/>
    <property type="molecule type" value="Genomic_DNA"/>
</dbReference>
<evidence type="ECO:0000313" key="9">
    <source>
        <dbReference type="Proteomes" id="UP000826722"/>
    </source>
</evidence>
<sequence>MKNSQTSNAYNQNYQLDTPPTLKNLKRKQRSGWLQNIARNLVLTRLQSLAVGKLTIVEDEQRHEFGKDGGLSVTINVHDAHFYGEIAFGGSIGAGEAYMLGYWTTNNLTDLIRLMVLNQQMMDTLEGGLAWLAKPILKGLHWMNRNTEDGSRRNIAAHYDLGNDMFQLFLDPTMMYSSAIFDHADMTLEQASKSKLERICQKLQLSPNDHLLEIGTGWGGFAIYAATHYGCQITTTTISKAQFDLAIERVKAAGLSDKITILLSDYRDLQGQFDKLVSIEMIEAVGHQFYDTYFASCARLLKPEGMMLLQAITIADQRYEAAKSSVDFIQRYIFPGSCIPSVTALQDSITRASDLRLFNLENIGPHYARTLAEWRINFFKNIDGIRKLGYSEEFIKMWEFYLCYCEGGFEERALGDVHMLLVKPNNRRSALLNQLSHLVQ</sequence>
<gene>
    <name evidence="8" type="ORF">ZMTM_14050</name>
</gene>
<comment type="similarity">
    <text evidence="1">Belongs to the CFA/CMAS family.</text>
</comment>
<dbReference type="InterPro" id="IPR050723">
    <property type="entry name" value="CFA/CMAS"/>
</dbReference>
<evidence type="ECO:0000313" key="8">
    <source>
        <dbReference type="EMBL" id="BCM25146.1"/>
    </source>
</evidence>
<dbReference type="PANTHER" id="PTHR43667:SF2">
    <property type="entry name" value="FATTY ACID C-METHYL TRANSFERASE"/>
    <property type="match status" value="1"/>
</dbReference>
<dbReference type="InterPro" id="IPR029063">
    <property type="entry name" value="SAM-dependent_MTases_sf"/>
</dbReference>
<name>A0A8D5G8M0_9PROT</name>
<dbReference type="SUPFAM" id="SSF53335">
    <property type="entry name" value="S-adenosyl-L-methionine-dependent methyltransferases"/>
    <property type="match status" value="1"/>
</dbReference>
<feature type="active site" evidence="6">
    <location>
        <position position="405"/>
    </location>
</feature>
<organism evidence="8 9">
    <name type="scientific">Methyloradius palustris</name>
    <dbReference type="NCBI Taxonomy" id="2778876"/>
    <lineage>
        <taxon>Bacteria</taxon>
        <taxon>Pseudomonadati</taxon>
        <taxon>Pseudomonadota</taxon>
        <taxon>Betaproteobacteria</taxon>
        <taxon>Nitrosomonadales</taxon>
        <taxon>Methylophilaceae</taxon>
        <taxon>Methyloradius</taxon>
    </lineage>
</organism>
<evidence type="ECO:0000256" key="5">
    <source>
        <dbReference type="ARBA" id="ARBA00023098"/>
    </source>
</evidence>
<keyword evidence="3" id="KW-0808">Transferase</keyword>
<evidence type="ECO:0000256" key="1">
    <source>
        <dbReference type="ARBA" id="ARBA00010815"/>
    </source>
</evidence>
<feature type="compositionally biased region" description="Polar residues" evidence="7">
    <location>
        <begin position="1"/>
        <end position="18"/>
    </location>
</feature>
<evidence type="ECO:0000256" key="7">
    <source>
        <dbReference type="SAM" id="MobiDB-lite"/>
    </source>
</evidence>
<evidence type="ECO:0000256" key="2">
    <source>
        <dbReference type="ARBA" id="ARBA00022603"/>
    </source>
</evidence>
<keyword evidence="2" id="KW-0489">Methyltransferase</keyword>
<dbReference type="AlphaFoldDB" id="A0A8D5G8M0"/>
<protein>
    <submittedName>
        <fullName evidence="8">Cyclopropane-fatty-acyl-phospholipid synthase</fullName>
    </submittedName>
</protein>
<dbReference type="Proteomes" id="UP000826722">
    <property type="component" value="Chromosome"/>
</dbReference>
<dbReference type="Pfam" id="PF02353">
    <property type="entry name" value="CMAS"/>
    <property type="match status" value="1"/>
</dbReference>
<accession>A0A8D5G8M0</accession>
<evidence type="ECO:0000256" key="6">
    <source>
        <dbReference type="PIRSR" id="PIRSR003085-1"/>
    </source>
</evidence>
<dbReference type="InterPro" id="IPR003333">
    <property type="entry name" value="CMAS"/>
</dbReference>
<feature type="region of interest" description="Disordered" evidence="7">
    <location>
        <begin position="1"/>
        <end position="20"/>
    </location>
</feature>
<keyword evidence="4" id="KW-0949">S-adenosyl-L-methionine</keyword>
<dbReference type="GO" id="GO:0008168">
    <property type="term" value="F:methyltransferase activity"/>
    <property type="evidence" value="ECO:0007669"/>
    <property type="project" value="UniProtKB-KW"/>
</dbReference>
<keyword evidence="9" id="KW-1185">Reference proteome</keyword>
<dbReference type="GO" id="GO:0008610">
    <property type="term" value="P:lipid biosynthetic process"/>
    <property type="evidence" value="ECO:0007669"/>
    <property type="project" value="InterPro"/>
</dbReference>
<dbReference type="PIRSF" id="PIRSF003085">
    <property type="entry name" value="CMAS"/>
    <property type="match status" value="1"/>
</dbReference>
<keyword evidence="5" id="KW-0443">Lipid metabolism</keyword>
<dbReference type="PANTHER" id="PTHR43667">
    <property type="entry name" value="CYCLOPROPANE-FATTY-ACYL-PHOSPHOLIPID SYNTHASE"/>
    <property type="match status" value="1"/>
</dbReference>
<dbReference type="GO" id="GO:0032259">
    <property type="term" value="P:methylation"/>
    <property type="evidence" value="ECO:0007669"/>
    <property type="project" value="UniProtKB-KW"/>
</dbReference>
<evidence type="ECO:0000256" key="4">
    <source>
        <dbReference type="ARBA" id="ARBA00022691"/>
    </source>
</evidence>
<dbReference type="CDD" id="cd02440">
    <property type="entry name" value="AdoMet_MTases"/>
    <property type="match status" value="1"/>
</dbReference>
<dbReference type="RefSeq" id="WP_221763268.1">
    <property type="nucleotide sequence ID" value="NZ_AP024110.1"/>
</dbReference>
<evidence type="ECO:0000256" key="3">
    <source>
        <dbReference type="ARBA" id="ARBA00022679"/>
    </source>
</evidence>